<evidence type="ECO:0000313" key="2">
    <source>
        <dbReference type="EMBL" id="NIR76627.1"/>
    </source>
</evidence>
<evidence type="ECO:0000256" key="1">
    <source>
        <dbReference type="SAM" id="Coils"/>
    </source>
</evidence>
<sequence length="346" mass="39596">MYRTCIHCNRSLGENETVETFPVGRRLAFDGAKGRLWVVCDNCRRWNLTPLEERWEAIEQCERSYRDTRTRYSTDNIGLARLPEGLDLVRIGKPLRPEFAAWRYGTEFLKRRIAIEASIVYNAIVAFYDHMVNNLTGKRMVIARVRDDEGNILPLNRDDMKKVRLVSADTQGGWALHVPHRSGRGLREWWLSWTASAGGSITELTGSAALRAATKVLSRLNFLGGNDVHVRRAVRLVEDAGDAEILFGERSRKGGWQPGVLFDRDVSVIKSMRPEVRLALEMAANEETERRALQGELRELEAAWREAEAVAAIADRLLVPEEIDDWIRRQRSDDAMHGRDDEEHEF</sequence>
<comment type="caution">
    <text evidence="2">The sequence shown here is derived from an EMBL/GenBank/DDBJ whole genome shotgun (WGS) entry which is preliminary data.</text>
</comment>
<proteinExistence type="predicted"/>
<protein>
    <submittedName>
        <fullName evidence="2">Uncharacterized protein</fullName>
    </submittedName>
</protein>
<dbReference type="AlphaFoldDB" id="A0AAE4ZBZ6"/>
<feature type="coiled-coil region" evidence="1">
    <location>
        <begin position="283"/>
        <end position="310"/>
    </location>
</feature>
<reference evidence="2 3" key="1">
    <citation type="submission" date="2020-01" db="EMBL/GenBank/DDBJ databases">
        <title>Genomes assembled from Gulf of Kutch pelagic sediment metagenomes.</title>
        <authorList>
            <person name="Chandrashekar M."/>
            <person name="Mahajan M.S."/>
            <person name="Dave K.J."/>
            <person name="Vatsa P."/>
            <person name="Nathani N.M."/>
        </authorList>
    </citation>
    <scope>NUCLEOTIDE SEQUENCE [LARGE SCALE GENOMIC DNA]</scope>
    <source>
        <strain evidence="2">KS3-K002</strain>
    </source>
</reference>
<accession>A0AAE4ZBZ6</accession>
<dbReference type="EMBL" id="JAACAK010000137">
    <property type="protein sequence ID" value="NIR76627.1"/>
    <property type="molecule type" value="Genomic_DNA"/>
</dbReference>
<dbReference type="Proteomes" id="UP000702544">
    <property type="component" value="Unassembled WGS sequence"/>
</dbReference>
<gene>
    <name evidence="2" type="ORF">GWO12_16220</name>
</gene>
<evidence type="ECO:0000313" key="3">
    <source>
        <dbReference type="Proteomes" id="UP000702544"/>
    </source>
</evidence>
<organism evidence="2 3">
    <name type="scientific">Candidatus Kutchimonas denitrificans</name>
    <dbReference type="NCBI Taxonomy" id="3056748"/>
    <lineage>
        <taxon>Bacteria</taxon>
        <taxon>Pseudomonadati</taxon>
        <taxon>Gemmatimonadota</taxon>
        <taxon>Gemmatimonadia</taxon>
        <taxon>Candidatus Palauibacterales</taxon>
        <taxon>Candidatus Palauibacteraceae</taxon>
        <taxon>Candidatus Kutchimonas</taxon>
    </lineage>
</organism>
<name>A0AAE4ZBZ6_9BACT</name>
<keyword evidence="1" id="KW-0175">Coiled coil</keyword>